<evidence type="ECO:0000313" key="4">
    <source>
        <dbReference type="EMBL" id="EKM52038.1"/>
    </source>
</evidence>
<reference evidence="4 5" key="1">
    <citation type="journal article" date="2012" name="BMC Genomics">
        <title>Comparative genomics of the white-rot fungi, Phanerochaete carnosa and P. chrysosporium, to elucidate the genetic basis of the distinct wood types they colonize.</title>
        <authorList>
            <person name="Suzuki H."/>
            <person name="MacDonald J."/>
            <person name="Syed K."/>
            <person name="Salamov A."/>
            <person name="Hori C."/>
            <person name="Aerts A."/>
            <person name="Henrissat B."/>
            <person name="Wiebenga A."/>
            <person name="vanKuyk P.A."/>
            <person name="Barry K."/>
            <person name="Lindquist E."/>
            <person name="LaButti K."/>
            <person name="Lapidus A."/>
            <person name="Lucas S."/>
            <person name="Coutinho P."/>
            <person name="Gong Y."/>
            <person name="Samejima M."/>
            <person name="Mahadevan R."/>
            <person name="Abou-Zaid M."/>
            <person name="de Vries R.P."/>
            <person name="Igarashi K."/>
            <person name="Yadav J.S."/>
            <person name="Grigoriev I.V."/>
            <person name="Master E.R."/>
        </authorList>
    </citation>
    <scope>NUCLEOTIDE SEQUENCE [LARGE SCALE GENOMIC DNA]</scope>
    <source>
        <strain evidence="4 5">HHB-10118-sp</strain>
    </source>
</reference>
<evidence type="ECO:0000259" key="2">
    <source>
        <dbReference type="Pfam" id="PF24137"/>
    </source>
</evidence>
<keyword evidence="5" id="KW-1185">Reference proteome</keyword>
<feature type="signal peptide" evidence="1">
    <location>
        <begin position="1"/>
        <end position="18"/>
    </location>
</feature>
<evidence type="ECO:0000259" key="3">
    <source>
        <dbReference type="Pfam" id="PF25581"/>
    </source>
</evidence>
<dbReference type="InParanoid" id="K5VKW1"/>
<dbReference type="GeneID" id="18918297"/>
<dbReference type="KEGG" id="pco:PHACADRAFT_262489"/>
<dbReference type="RefSeq" id="XP_007399822.1">
    <property type="nucleotide sequence ID" value="XM_007399760.1"/>
</dbReference>
<feature type="domain" description="Diels-Alderase N-terminal" evidence="2">
    <location>
        <begin position="51"/>
        <end position="231"/>
    </location>
</feature>
<dbReference type="InterPro" id="IPR057722">
    <property type="entry name" value="AsqO/PenF-like_C"/>
</dbReference>
<keyword evidence="1" id="KW-0732">Signal</keyword>
<proteinExistence type="predicted"/>
<dbReference type="Pfam" id="PF25581">
    <property type="entry name" value="AsqO_C"/>
    <property type="match status" value="1"/>
</dbReference>
<dbReference type="Proteomes" id="UP000008370">
    <property type="component" value="Unassembled WGS sequence"/>
</dbReference>
<feature type="domain" description="AsqO/PenF-like C-terminal" evidence="3">
    <location>
        <begin position="238"/>
        <end position="362"/>
    </location>
</feature>
<name>K5VKW1_PHACS</name>
<dbReference type="HOGENOM" id="CLU_051719_1_0_1"/>
<gene>
    <name evidence="4" type="ORF">PHACADRAFT_262489</name>
</gene>
<dbReference type="AlphaFoldDB" id="K5VKW1"/>
<sequence length="364" mass="37913">MRLLWPVLLLQILAVATAQHSGASVDIISGAPSTGLSNVQLTSGTSGLDAPKVLPINGSSFDWWYFDVVSADLDYSLVLVFFAATANGLWDGIPDIGTAVYASVGITLPDGSSLNSEAAGSSLVVTTLGNGSNGTLNETGWSWVGSPDLSSYRVVIDSPETGVQGTVTFESTSPAHFPCAPATASAGQPLVLGTAPFGWANALPDANASVDIVINGTQVNFTGVGYHDQNWGPSTVDTVVKSWYWGHARLGPLAVVWFYVVSPDGSEHVSSYISRNGEVLTASCSGMAVSMTGTDNNFPPAQPAGFHISARVEGEGQLEVDVMHKTVLTADPDVATYRWIGSVSGGFVNGTTWSGPALYEAFAF</sequence>
<evidence type="ECO:0000313" key="5">
    <source>
        <dbReference type="Proteomes" id="UP000008370"/>
    </source>
</evidence>
<dbReference type="Pfam" id="PF24137">
    <property type="entry name" value="DA_N"/>
    <property type="match status" value="1"/>
</dbReference>
<dbReference type="SUPFAM" id="SSF159245">
    <property type="entry name" value="AttH-like"/>
    <property type="match status" value="1"/>
</dbReference>
<protein>
    <recommendedName>
        <fullName evidence="6">AttH domain-containing protein</fullName>
    </recommendedName>
</protein>
<accession>K5VKW1</accession>
<dbReference type="OrthoDB" id="5344254at2759"/>
<evidence type="ECO:0000256" key="1">
    <source>
        <dbReference type="SAM" id="SignalP"/>
    </source>
</evidence>
<dbReference type="EMBL" id="JH930476">
    <property type="protein sequence ID" value="EKM52038.1"/>
    <property type="molecule type" value="Genomic_DNA"/>
</dbReference>
<evidence type="ECO:0008006" key="6">
    <source>
        <dbReference type="Google" id="ProtNLM"/>
    </source>
</evidence>
<organism evidence="4 5">
    <name type="scientific">Phanerochaete carnosa (strain HHB-10118-sp)</name>
    <name type="common">White-rot fungus</name>
    <name type="synonym">Peniophora carnosa</name>
    <dbReference type="NCBI Taxonomy" id="650164"/>
    <lineage>
        <taxon>Eukaryota</taxon>
        <taxon>Fungi</taxon>
        <taxon>Dikarya</taxon>
        <taxon>Basidiomycota</taxon>
        <taxon>Agaricomycotina</taxon>
        <taxon>Agaricomycetes</taxon>
        <taxon>Polyporales</taxon>
        <taxon>Phanerochaetaceae</taxon>
        <taxon>Phanerochaete</taxon>
    </lineage>
</organism>
<dbReference type="InterPro" id="IPR056402">
    <property type="entry name" value="DA_N"/>
</dbReference>
<feature type="chain" id="PRO_5003884918" description="AttH domain-containing protein" evidence="1">
    <location>
        <begin position="19"/>
        <end position="364"/>
    </location>
</feature>